<gene>
    <name evidence="1" type="ORF">PoB_001907800</name>
</gene>
<accession>A0AAV3ZDP2</accession>
<evidence type="ECO:0000313" key="1">
    <source>
        <dbReference type="EMBL" id="GFN92572.1"/>
    </source>
</evidence>
<proteinExistence type="predicted"/>
<evidence type="ECO:0000313" key="2">
    <source>
        <dbReference type="Proteomes" id="UP000735302"/>
    </source>
</evidence>
<name>A0AAV3ZDP2_9GAST</name>
<protein>
    <submittedName>
        <fullName evidence="1">Uncharacterized protein</fullName>
    </submittedName>
</protein>
<reference evidence="1 2" key="1">
    <citation type="journal article" date="2021" name="Elife">
        <title>Chloroplast acquisition without the gene transfer in kleptoplastic sea slugs, Plakobranchus ocellatus.</title>
        <authorList>
            <person name="Maeda T."/>
            <person name="Takahashi S."/>
            <person name="Yoshida T."/>
            <person name="Shimamura S."/>
            <person name="Takaki Y."/>
            <person name="Nagai Y."/>
            <person name="Toyoda A."/>
            <person name="Suzuki Y."/>
            <person name="Arimoto A."/>
            <person name="Ishii H."/>
            <person name="Satoh N."/>
            <person name="Nishiyama T."/>
            <person name="Hasebe M."/>
            <person name="Maruyama T."/>
            <person name="Minagawa J."/>
            <person name="Obokata J."/>
            <person name="Shigenobu S."/>
        </authorList>
    </citation>
    <scope>NUCLEOTIDE SEQUENCE [LARGE SCALE GENOMIC DNA]</scope>
</reference>
<keyword evidence="2" id="KW-1185">Reference proteome</keyword>
<sequence length="99" mass="10923">MGVSGFSNNRTRTSGVQANRIQAGACRHRLDLFIGCPLRCPQIDLRAYRGKARSFDFTPTASGRCRYVSCRHKEGTSSPSIPHPLLEQLVSCVTTDQLV</sequence>
<dbReference type="AlphaFoldDB" id="A0AAV3ZDP2"/>
<dbReference type="EMBL" id="BLXT01002256">
    <property type="protein sequence ID" value="GFN92572.1"/>
    <property type="molecule type" value="Genomic_DNA"/>
</dbReference>
<comment type="caution">
    <text evidence="1">The sequence shown here is derived from an EMBL/GenBank/DDBJ whole genome shotgun (WGS) entry which is preliminary data.</text>
</comment>
<dbReference type="Proteomes" id="UP000735302">
    <property type="component" value="Unassembled WGS sequence"/>
</dbReference>
<organism evidence="1 2">
    <name type="scientific">Plakobranchus ocellatus</name>
    <dbReference type="NCBI Taxonomy" id="259542"/>
    <lineage>
        <taxon>Eukaryota</taxon>
        <taxon>Metazoa</taxon>
        <taxon>Spiralia</taxon>
        <taxon>Lophotrochozoa</taxon>
        <taxon>Mollusca</taxon>
        <taxon>Gastropoda</taxon>
        <taxon>Heterobranchia</taxon>
        <taxon>Euthyneura</taxon>
        <taxon>Panpulmonata</taxon>
        <taxon>Sacoglossa</taxon>
        <taxon>Placobranchoidea</taxon>
        <taxon>Plakobranchidae</taxon>
        <taxon>Plakobranchus</taxon>
    </lineage>
</organism>